<protein>
    <submittedName>
        <fullName evidence="1">Uncharacterized protein</fullName>
    </submittedName>
</protein>
<evidence type="ECO:0000313" key="2">
    <source>
        <dbReference type="Proteomes" id="UP000027222"/>
    </source>
</evidence>
<gene>
    <name evidence="1" type="ORF">GALMADRAFT_1349893</name>
</gene>
<accession>A0A067SIA3</accession>
<evidence type="ECO:0000313" key="1">
    <source>
        <dbReference type="EMBL" id="KDR70685.1"/>
    </source>
</evidence>
<dbReference type="AlphaFoldDB" id="A0A067SIA3"/>
<name>A0A067SIA3_GALM3</name>
<dbReference type="HOGENOM" id="CLU_924507_0_0_1"/>
<reference evidence="2" key="1">
    <citation type="journal article" date="2014" name="Proc. Natl. Acad. Sci. U.S.A.">
        <title>Extensive sampling of basidiomycete genomes demonstrates inadequacy of the white-rot/brown-rot paradigm for wood decay fungi.</title>
        <authorList>
            <person name="Riley R."/>
            <person name="Salamov A.A."/>
            <person name="Brown D.W."/>
            <person name="Nagy L.G."/>
            <person name="Floudas D."/>
            <person name="Held B.W."/>
            <person name="Levasseur A."/>
            <person name="Lombard V."/>
            <person name="Morin E."/>
            <person name="Otillar R."/>
            <person name="Lindquist E.A."/>
            <person name="Sun H."/>
            <person name="LaButti K.M."/>
            <person name="Schmutz J."/>
            <person name="Jabbour D."/>
            <person name="Luo H."/>
            <person name="Baker S.E."/>
            <person name="Pisabarro A.G."/>
            <person name="Walton J.D."/>
            <person name="Blanchette R.A."/>
            <person name="Henrissat B."/>
            <person name="Martin F."/>
            <person name="Cullen D."/>
            <person name="Hibbett D.S."/>
            <person name="Grigoriev I.V."/>
        </authorList>
    </citation>
    <scope>NUCLEOTIDE SEQUENCE [LARGE SCALE GENOMIC DNA]</scope>
    <source>
        <strain evidence="2">CBS 339.88</strain>
    </source>
</reference>
<dbReference type="OrthoDB" id="2563669at2759"/>
<keyword evidence="2" id="KW-1185">Reference proteome</keyword>
<organism evidence="1 2">
    <name type="scientific">Galerina marginata (strain CBS 339.88)</name>
    <dbReference type="NCBI Taxonomy" id="685588"/>
    <lineage>
        <taxon>Eukaryota</taxon>
        <taxon>Fungi</taxon>
        <taxon>Dikarya</taxon>
        <taxon>Basidiomycota</taxon>
        <taxon>Agaricomycotina</taxon>
        <taxon>Agaricomycetes</taxon>
        <taxon>Agaricomycetidae</taxon>
        <taxon>Agaricales</taxon>
        <taxon>Agaricineae</taxon>
        <taxon>Strophariaceae</taxon>
        <taxon>Galerina</taxon>
    </lineage>
</organism>
<dbReference type="EMBL" id="KL142396">
    <property type="protein sequence ID" value="KDR70685.1"/>
    <property type="molecule type" value="Genomic_DNA"/>
</dbReference>
<sequence>MLRTWVSTPLFIKKVEVKLRGHADFNAITAVEFPYAKIQQRISFPDPIRNLVPTHIYEFVLAINEHILLVRCDIELGISGFCCPIGTSCFNHGADNIVLCIDAYGTTASSIPSATTGLVPSSTPILGSNNSITYSPAEAWGTSKSDSNCSTSDTIRTTSTINASIVVNYPGPSLMVHTVSSPKGGVFSVWVDGFDTSLTVDTFSGPGNESLPRCYPVQIPPFAAVPPGYHTRENHTVTLVFIGQSPDAPAGTNKSLFQFDAFAIPDPNVVLALTSNQSPSRLHVDVVLRSVFILFCVYATI</sequence>
<dbReference type="Proteomes" id="UP000027222">
    <property type="component" value="Unassembled WGS sequence"/>
</dbReference>
<proteinExistence type="predicted"/>